<feature type="transmembrane region" description="Helical" evidence="5">
    <location>
        <begin position="77"/>
        <end position="96"/>
    </location>
</feature>
<evidence type="ECO:0000256" key="4">
    <source>
        <dbReference type="ARBA" id="ARBA00023136"/>
    </source>
</evidence>
<dbReference type="SUPFAM" id="SSF144083">
    <property type="entry name" value="Magnesium transport protein CorA, transmembrane region"/>
    <property type="match status" value="1"/>
</dbReference>
<dbReference type="VEuPathDB" id="FungiDB:BO72DRAFT_492828"/>
<dbReference type="GeneID" id="63865661"/>
<dbReference type="OrthoDB" id="4510992at2759"/>
<gene>
    <name evidence="6" type="ORF">BO72DRAFT_492828</name>
</gene>
<dbReference type="Gene3D" id="1.20.58.340">
    <property type="entry name" value="Magnesium transport protein CorA, transmembrane region"/>
    <property type="match status" value="1"/>
</dbReference>
<reference evidence="6 7" key="1">
    <citation type="submission" date="2018-02" db="EMBL/GenBank/DDBJ databases">
        <title>The genomes of Aspergillus section Nigri reveals drivers in fungal speciation.</title>
        <authorList>
            <consortium name="DOE Joint Genome Institute"/>
            <person name="Vesth T.C."/>
            <person name="Nybo J."/>
            <person name="Theobald S."/>
            <person name="Brandl J."/>
            <person name="Frisvad J.C."/>
            <person name="Nielsen K.F."/>
            <person name="Lyhne E.K."/>
            <person name="Kogle M.E."/>
            <person name="Kuo A."/>
            <person name="Riley R."/>
            <person name="Clum A."/>
            <person name="Nolan M."/>
            <person name="Lipzen A."/>
            <person name="Salamov A."/>
            <person name="Henrissat B."/>
            <person name="Wiebenga A."/>
            <person name="De vries R.P."/>
            <person name="Grigoriev I.V."/>
            <person name="Mortensen U.H."/>
            <person name="Andersen M.R."/>
            <person name="Baker S.E."/>
        </authorList>
    </citation>
    <scope>NUCLEOTIDE SEQUENCE [LARGE SCALE GENOMIC DNA]</scope>
    <source>
        <strain evidence="6 7">CBS 313.89</strain>
    </source>
</reference>
<name>A0A8G1RWH9_9EURO</name>
<dbReference type="GO" id="GO:0046873">
    <property type="term" value="F:metal ion transmembrane transporter activity"/>
    <property type="evidence" value="ECO:0007669"/>
    <property type="project" value="InterPro"/>
</dbReference>
<protein>
    <submittedName>
        <fullName evidence="6">Uncharacterized protein</fullName>
    </submittedName>
</protein>
<dbReference type="InterPro" id="IPR002523">
    <property type="entry name" value="MgTranspt_CorA/ZnTranspt_ZntB"/>
</dbReference>
<keyword evidence="7" id="KW-1185">Reference proteome</keyword>
<comment type="subcellular location">
    <subcellularLocation>
        <location evidence="1">Membrane</location>
        <topology evidence="1">Multi-pass membrane protein</topology>
    </subcellularLocation>
</comment>
<keyword evidence="4 5" id="KW-0472">Membrane</keyword>
<evidence type="ECO:0000256" key="1">
    <source>
        <dbReference type="ARBA" id="ARBA00004141"/>
    </source>
</evidence>
<feature type="transmembrane region" description="Helical" evidence="5">
    <location>
        <begin position="116"/>
        <end position="137"/>
    </location>
</feature>
<dbReference type="AlphaFoldDB" id="A0A8G1RWH9"/>
<dbReference type="Pfam" id="PF01544">
    <property type="entry name" value="CorA"/>
    <property type="match status" value="1"/>
</dbReference>
<evidence type="ECO:0000256" key="2">
    <source>
        <dbReference type="ARBA" id="ARBA00022692"/>
    </source>
</evidence>
<evidence type="ECO:0000313" key="7">
    <source>
        <dbReference type="Proteomes" id="UP000249789"/>
    </source>
</evidence>
<sequence>MEVQRKLVHMLPLYDDDDEEIQRRSSRSLAILHRARFLEDELQEIANSLSVAVNFKVHRQMLKLGTESFDDSSTVKAMTLVALIYLPASFVSSILGMNLFDFDGGCQGGFTISKQFWIFVVLAVPLTLLILASWYVITRRTRKARERKTEEEG</sequence>
<evidence type="ECO:0000256" key="5">
    <source>
        <dbReference type="SAM" id="Phobius"/>
    </source>
</evidence>
<dbReference type="Proteomes" id="UP000249789">
    <property type="component" value="Unassembled WGS sequence"/>
</dbReference>
<evidence type="ECO:0000313" key="6">
    <source>
        <dbReference type="EMBL" id="RAK80840.1"/>
    </source>
</evidence>
<proteinExistence type="predicted"/>
<dbReference type="InterPro" id="IPR045863">
    <property type="entry name" value="CorA_TM1_TM2"/>
</dbReference>
<accession>A0A8G1RWH9</accession>
<dbReference type="GO" id="GO:0016020">
    <property type="term" value="C:membrane"/>
    <property type="evidence" value="ECO:0007669"/>
    <property type="project" value="UniProtKB-SubCell"/>
</dbReference>
<dbReference type="EMBL" id="KZ824627">
    <property type="protein sequence ID" value="RAK80840.1"/>
    <property type="molecule type" value="Genomic_DNA"/>
</dbReference>
<keyword evidence="2 5" id="KW-0812">Transmembrane</keyword>
<organism evidence="6 7">
    <name type="scientific">Aspergillus fijiensis CBS 313.89</name>
    <dbReference type="NCBI Taxonomy" id="1448319"/>
    <lineage>
        <taxon>Eukaryota</taxon>
        <taxon>Fungi</taxon>
        <taxon>Dikarya</taxon>
        <taxon>Ascomycota</taxon>
        <taxon>Pezizomycotina</taxon>
        <taxon>Eurotiomycetes</taxon>
        <taxon>Eurotiomycetidae</taxon>
        <taxon>Eurotiales</taxon>
        <taxon>Aspergillaceae</taxon>
        <taxon>Aspergillus</taxon>
    </lineage>
</organism>
<evidence type="ECO:0000256" key="3">
    <source>
        <dbReference type="ARBA" id="ARBA00022989"/>
    </source>
</evidence>
<dbReference type="RefSeq" id="XP_040804850.1">
    <property type="nucleotide sequence ID" value="XM_040948328.1"/>
</dbReference>
<keyword evidence="3 5" id="KW-1133">Transmembrane helix</keyword>